<dbReference type="Pfam" id="PF01966">
    <property type="entry name" value="HD"/>
    <property type="match status" value="1"/>
</dbReference>
<dbReference type="GO" id="GO:0016787">
    <property type="term" value="F:hydrolase activity"/>
    <property type="evidence" value="ECO:0007669"/>
    <property type="project" value="UniProtKB-KW"/>
</dbReference>
<dbReference type="InterPro" id="IPR003607">
    <property type="entry name" value="HD/PDEase_dom"/>
</dbReference>
<dbReference type="STRING" id="1121429.SAMN02745133_00203"/>
<evidence type="ECO:0000313" key="3">
    <source>
        <dbReference type="Proteomes" id="UP000184148"/>
    </source>
</evidence>
<accession>A0A1M4SQP2</accession>
<dbReference type="SMART" id="SM00471">
    <property type="entry name" value="HDc"/>
    <property type="match status" value="1"/>
</dbReference>
<protein>
    <submittedName>
        <fullName evidence="2">Metal dependent phosphohydrolase</fullName>
    </submittedName>
</protein>
<keyword evidence="2" id="KW-0378">Hydrolase</keyword>
<name>A0A1M4SQP2_9FIRM</name>
<sequence>MHDRVGKSYSILHLNKFLYVVNRSEESVSITLEDVKQNPVVDACIRKGNEYLGVMGFTEHSYRHINLVSSIARNILEKLGRPQRECELAAIAGYLHDIGNVISRNDHGISGANIAFTLLLNMGMPPEEVCTVASAIANHEEQYGYPVNSVAAALIVADKSDVHRSRVRNQDFATFDIHDRVNYAASHAFVYVNDDRRTITMELSIDIEICPVMEYFEIFLTRMMLCRRAANYLGCNFELVINGAKLL</sequence>
<reference evidence="3" key="1">
    <citation type="submission" date="2016-11" db="EMBL/GenBank/DDBJ databases">
        <authorList>
            <person name="Varghese N."/>
            <person name="Submissions S."/>
        </authorList>
    </citation>
    <scope>NUCLEOTIDE SEQUENCE [LARGE SCALE GENOMIC DNA]</scope>
    <source>
        <strain evidence="3">DSM 12395</strain>
    </source>
</reference>
<gene>
    <name evidence="2" type="ORF">SAMN02745133_00203</name>
</gene>
<evidence type="ECO:0000313" key="2">
    <source>
        <dbReference type="EMBL" id="SHE34495.1"/>
    </source>
</evidence>
<dbReference type="EMBL" id="FQUY01000001">
    <property type="protein sequence ID" value="SHE34495.1"/>
    <property type="molecule type" value="Genomic_DNA"/>
</dbReference>
<dbReference type="InterPro" id="IPR006674">
    <property type="entry name" value="HD_domain"/>
</dbReference>
<dbReference type="SUPFAM" id="SSF109604">
    <property type="entry name" value="HD-domain/PDEase-like"/>
    <property type="match status" value="1"/>
</dbReference>
<evidence type="ECO:0000259" key="1">
    <source>
        <dbReference type="SMART" id="SM00471"/>
    </source>
</evidence>
<organism evidence="2 3">
    <name type="scientific">Desulforamulus putei DSM 12395</name>
    <dbReference type="NCBI Taxonomy" id="1121429"/>
    <lineage>
        <taxon>Bacteria</taxon>
        <taxon>Bacillati</taxon>
        <taxon>Bacillota</taxon>
        <taxon>Clostridia</taxon>
        <taxon>Eubacteriales</taxon>
        <taxon>Peptococcaceae</taxon>
        <taxon>Desulforamulus</taxon>
    </lineage>
</organism>
<dbReference type="Gene3D" id="1.10.3210.10">
    <property type="entry name" value="Hypothetical protein af1432"/>
    <property type="match status" value="1"/>
</dbReference>
<feature type="domain" description="HD/PDEase" evidence="1">
    <location>
        <begin position="57"/>
        <end position="172"/>
    </location>
</feature>
<dbReference type="Proteomes" id="UP000184148">
    <property type="component" value="Unassembled WGS sequence"/>
</dbReference>
<proteinExistence type="predicted"/>
<keyword evidence="3" id="KW-1185">Reference proteome</keyword>
<dbReference type="CDD" id="cd00077">
    <property type="entry name" value="HDc"/>
    <property type="match status" value="1"/>
</dbReference>
<dbReference type="AlphaFoldDB" id="A0A1M4SQP2"/>